<evidence type="ECO:0000313" key="7">
    <source>
        <dbReference type="EMBL" id="CAD7050069.1"/>
    </source>
</evidence>
<organism evidence="7 8">
    <name type="scientific">Pseudorhizobium halotolerans</name>
    <dbReference type="NCBI Taxonomy" id="1233081"/>
    <lineage>
        <taxon>Bacteria</taxon>
        <taxon>Pseudomonadati</taxon>
        <taxon>Pseudomonadota</taxon>
        <taxon>Alphaproteobacteria</taxon>
        <taxon>Hyphomicrobiales</taxon>
        <taxon>Rhizobiaceae</taxon>
        <taxon>Rhizobium/Agrobacterium group</taxon>
        <taxon>Pseudorhizobium</taxon>
    </lineage>
</organism>
<comment type="caution">
    <text evidence="7">The sequence shown here is derived from an EMBL/GenBank/DDBJ whole genome shotgun (WGS) entry which is preliminary data.</text>
</comment>
<reference evidence="7 8" key="1">
    <citation type="submission" date="2020-11" db="EMBL/GenBank/DDBJ databases">
        <authorList>
            <person name="Lassalle F."/>
        </authorList>
    </citation>
    <scope>NUCLEOTIDE SEQUENCE [LARGE SCALE GENOMIC DNA]</scope>
    <source>
        <strain evidence="7 8">AB21</strain>
    </source>
</reference>
<dbReference type="PANTHER" id="PTHR42711:SF5">
    <property type="entry name" value="ABC TRANSPORTER ATP-BINDING PROTEIN NATA"/>
    <property type="match status" value="1"/>
</dbReference>
<keyword evidence="5 7" id="KW-0067">ATP-binding</keyword>
<feature type="domain" description="ABC transporter" evidence="6">
    <location>
        <begin position="7"/>
        <end position="234"/>
    </location>
</feature>
<accession>A0ABN7JWZ8</accession>
<evidence type="ECO:0000256" key="2">
    <source>
        <dbReference type="ARBA" id="ARBA00022448"/>
    </source>
</evidence>
<dbReference type="EMBL" id="CABFWE030000011">
    <property type="protein sequence ID" value="CAD7050069.1"/>
    <property type="molecule type" value="Genomic_DNA"/>
</dbReference>
<evidence type="ECO:0000256" key="1">
    <source>
        <dbReference type="ARBA" id="ARBA00005417"/>
    </source>
</evidence>
<evidence type="ECO:0000256" key="5">
    <source>
        <dbReference type="ARBA" id="ARBA00022840"/>
    </source>
</evidence>
<keyword evidence="4" id="KW-0547">Nucleotide-binding</keyword>
<dbReference type="PROSITE" id="PS00211">
    <property type="entry name" value="ABC_TRANSPORTER_1"/>
    <property type="match status" value="1"/>
</dbReference>
<dbReference type="InterPro" id="IPR050763">
    <property type="entry name" value="ABC_transporter_ATP-binding"/>
</dbReference>
<dbReference type="Proteomes" id="UP000601041">
    <property type="component" value="Unassembled WGS sequence"/>
</dbReference>
<dbReference type="Gene3D" id="3.40.50.300">
    <property type="entry name" value="P-loop containing nucleotide triphosphate hydrolases"/>
    <property type="match status" value="1"/>
</dbReference>
<sequence length="314" mass="34002">MPRSSALEVKGLYARYGAREILRGVDLCIRQGEIFGLLGPNGAGKTSLVRAICGRLKPTAGSIVIAADDDRRSASRPIGLVPQEIALYPSLTIRENLEVFGRLSGLTRTATRLAIEEACAAAHLAERLHERVEHLSGGWKRRVNIVAAILHRPALLILDEPTVGVDIDARNALNHIIQTLSGHGMGVLLITHDLHQAEHLCDNVGFLLDGALDLQGPPQALLAAAFADQGEFIADFSEILSVNEAKMLQEMGFVTTTGGSSWHLIGNRPPGHVAEDLERAGLKPREMHFRRPNLDSLFLRLLLKQTTSVVEGAA</sequence>
<dbReference type="Pfam" id="PF00005">
    <property type="entry name" value="ABC_tran"/>
    <property type="match status" value="1"/>
</dbReference>
<protein>
    <submittedName>
        <fullName evidence="7">ABC transporter ATP-binding protein</fullName>
    </submittedName>
</protein>
<dbReference type="InterPro" id="IPR017871">
    <property type="entry name" value="ABC_transporter-like_CS"/>
</dbReference>
<proteinExistence type="inferred from homology"/>
<dbReference type="GO" id="GO:0005524">
    <property type="term" value="F:ATP binding"/>
    <property type="evidence" value="ECO:0007669"/>
    <property type="project" value="UniProtKB-KW"/>
</dbReference>
<dbReference type="InterPro" id="IPR027417">
    <property type="entry name" value="P-loop_NTPase"/>
</dbReference>
<keyword evidence="8" id="KW-1185">Reference proteome</keyword>
<dbReference type="SUPFAM" id="SSF52540">
    <property type="entry name" value="P-loop containing nucleoside triphosphate hydrolases"/>
    <property type="match status" value="1"/>
</dbReference>
<keyword evidence="3" id="KW-0536">Nodulation</keyword>
<dbReference type="PANTHER" id="PTHR42711">
    <property type="entry name" value="ABC TRANSPORTER ATP-BINDING PROTEIN"/>
    <property type="match status" value="1"/>
</dbReference>
<evidence type="ECO:0000256" key="4">
    <source>
        <dbReference type="ARBA" id="ARBA00022741"/>
    </source>
</evidence>
<dbReference type="InterPro" id="IPR003439">
    <property type="entry name" value="ABC_transporter-like_ATP-bd"/>
</dbReference>
<evidence type="ECO:0000313" key="8">
    <source>
        <dbReference type="Proteomes" id="UP000601041"/>
    </source>
</evidence>
<name>A0ABN7JWZ8_9HYPH</name>
<keyword evidence="2" id="KW-0813">Transport</keyword>
<dbReference type="SMART" id="SM00382">
    <property type="entry name" value="AAA"/>
    <property type="match status" value="1"/>
</dbReference>
<dbReference type="CDD" id="cd03230">
    <property type="entry name" value="ABC_DR_subfamily_A"/>
    <property type="match status" value="1"/>
</dbReference>
<evidence type="ECO:0000256" key="3">
    <source>
        <dbReference type="ARBA" id="ARBA00022458"/>
    </source>
</evidence>
<comment type="similarity">
    <text evidence="1">Belongs to the ABC transporter superfamily.</text>
</comment>
<dbReference type="InterPro" id="IPR003593">
    <property type="entry name" value="AAA+_ATPase"/>
</dbReference>
<dbReference type="PROSITE" id="PS50893">
    <property type="entry name" value="ABC_TRANSPORTER_2"/>
    <property type="match status" value="1"/>
</dbReference>
<gene>
    <name evidence="7" type="ORF">RHAB21_04117</name>
</gene>
<evidence type="ECO:0000259" key="6">
    <source>
        <dbReference type="PROSITE" id="PS50893"/>
    </source>
</evidence>